<reference evidence="1 2" key="2">
    <citation type="journal article" date="2019" name="G3 (Bethesda)">
        <title>Hybrid Assembly of the Genome of the Entomopathogenic Nematode Steinernema carpocapsae Identifies the X-Chromosome.</title>
        <authorList>
            <person name="Serra L."/>
            <person name="Macchietto M."/>
            <person name="Macias-Munoz A."/>
            <person name="McGill C.J."/>
            <person name="Rodriguez I.M."/>
            <person name="Rodriguez B."/>
            <person name="Murad R."/>
            <person name="Mortazavi A."/>
        </authorList>
    </citation>
    <scope>NUCLEOTIDE SEQUENCE [LARGE SCALE GENOMIC DNA]</scope>
    <source>
        <strain evidence="1 2">ALL</strain>
    </source>
</reference>
<evidence type="ECO:0000313" key="1">
    <source>
        <dbReference type="EMBL" id="TKR77539.1"/>
    </source>
</evidence>
<accession>A0A4U5N4U4</accession>
<keyword evidence="2" id="KW-1185">Reference proteome</keyword>
<name>A0A4U5N4U4_STECR</name>
<evidence type="ECO:0000313" key="2">
    <source>
        <dbReference type="Proteomes" id="UP000298663"/>
    </source>
</evidence>
<dbReference type="Proteomes" id="UP000298663">
    <property type="component" value="Unassembled WGS sequence"/>
</dbReference>
<organism evidence="1 2">
    <name type="scientific">Steinernema carpocapsae</name>
    <name type="common">Entomopathogenic nematode</name>
    <dbReference type="NCBI Taxonomy" id="34508"/>
    <lineage>
        <taxon>Eukaryota</taxon>
        <taxon>Metazoa</taxon>
        <taxon>Ecdysozoa</taxon>
        <taxon>Nematoda</taxon>
        <taxon>Chromadorea</taxon>
        <taxon>Rhabditida</taxon>
        <taxon>Tylenchina</taxon>
        <taxon>Panagrolaimomorpha</taxon>
        <taxon>Strongyloidoidea</taxon>
        <taxon>Steinernematidae</taxon>
        <taxon>Steinernema</taxon>
    </lineage>
</organism>
<protein>
    <submittedName>
        <fullName evidence="1">Uncharacterized protein</fullName>
    </submittedName>
</protein>
<dbReference type="EMBL" id="AZBU02000005">
    <property type="protein sequence ID" value="TKR77539.1"/>
    <property type="molecule type" value="Genomic_DNA"/>
</dbReference>
<comment type="caution">
    <text evidence="1">The sequence shown here is derived from an EMBL/GenBank/DDBJ whole genome shotgun (WGS) entry which is preliminary data.</text>
</comment>
<proteinExistence type="predicted"/>
<dbReference type="AlphaFoldDB" id="A0A4U5N4U4"/>
<gene>
    <name evidence="1" type="ORF">L596_018492</name>
</gene>
<reference evidence="1 2" key="1">
    <citation type="journal article" date="2015" name="Genome Biol.">
        <title>Comparative genomics of Steinernema reveals deeply conserved gene regulatory networks.</title>
        <authorList>
            <person name="Dillman A.R."/>
            <person name="Macchietto M."/>
            <person name="Porter C.F."/>
            <person name="Rogers A."/>
            <person name="Williams B."/>
            <person name="Antoshechkin I."/>
            <person name="Lee M.M."/>
            <person name="Goodwin Z."/>
            <person name="Lu X."/>
            <person name="Lewis E.E."/>
            <person name="Goodrich-Blair H."/>
            <person name="Stock S.P."/>
            <person name="Adams B.J."/>
            <person name="Sternberg P.W."/>
            <person name="Mortazavi A."/>
        </authorList>
    </citation>
    <scope>NUCLEOTIDE SEQUENCE [LARGE SCALE GENOMIC DNA]</scope>
    <source>
        <strain evidence="1 2">ALL</strain>
    </source>
</reference>
<sequence length="113" mass="12454">MRDISNKVVLLPFPSTESLVNVTILPRSRVPGVTGAMLKYFFDFVMPYRQAGSPGKQYVEAGLSSTSLCSVLIPSSMPSGIFHTLLSFVVSARSSMCRVNLPNDFEKQLINCY</sequence>